<organism evidence="2 3">
    <name type="scientific">Rattus norvegicus</name>
    <name type="common">Rat</name>
    <dbReference type="NCBI Taxonomy" id="10116"/>
    <lineage>
        <taxon>Eukaryota</taxon>
        <taxon>Metazoa</taxon>
        <taxon>Chordata</taxon>
        <taxon>Craniata</taxon>
        <taxon>Vertebrata</taxon>
        <taxon>Euteleostomi</taxon>
        <taxon>Mammalia</taxon>
        <taxon>Eutheria</taxon>
        <taxon>Euarchontoglires</taxon>
        <taxon>Glires</taxon>
        <taxon>Rodentia</taxon>
        <taxon>Myomorpha</taxon>
        <taxon>Muroidea</taxon>
        <taxon>Muridae</taxon>
        <taxon>Murinae</taxon>
        <taxon>Rattus</taxon>
    </lineage>
</organism>
<feature type="compositionally biased region" description="Basic and acidic residues" evidence="1">
    <location>
        <begin position="34"/>
        <end position="43"/>
    </location>
</feature>
<protein>
    <submittedName>
        <fullName evidence="2">RCG60645</fullName>
    </submittedName>
</protein>
<evidence type="ECO:0000256" key="1">
    <source>
        <dbReference type="SAM" id="MobiDB-lite"/>
    </source>
</evidence>
<feature type="region of interest" description="Disordered" evidence="1">
    <location>
        <begin position="1"/>
        <end position="58"/>
    </location>
</feature>
<gene>
    <name evidence="2" type="ORF">rCG_60645</name>
</gene>
<dbReference type="Proteomes" id="UP000234681">
    <property type="component" value="Chromosome 20"/>
</dbReference>
<accession>A6JKC6</accession>
<evidence type="ECO:0000313" key="3">
    <source>
        <dbReference type="Proteomes" id="UP000234681"/>
    </source>
</evidence>
<evidence type="ECO:0000313" key="2">
    <source>
        <dbReference type="EMBL" id="EDL97142.1"/>
    </source>
</evidence>
<name>A6JKC6_RAT</name>
<dbReference type="AlphaFoldDB" id="A6JKC6"/>
<dbReference type="EMBL" id="CH473988">
    <property type="protein sequence ID" value="EDL97142.1"/>
    <property type="molecule type" value="Genomic_DNA"/>
</dbReference>
<feature type="compositionally biased region" description="Polar residues" evidence="1">
    <location>
        <begin position="49"/>
        <end position="58"/>
    </location>
</feature>
<sequence length="58" mass="6143">MHATGMVAHACNPNTQEAEAGGLPSSLRPSWTSSEDHVMEKPSAHSKLFLTSTGTNSF</sequence>
<reference evidence="3" key="1">
    <citation type="submission" date="2005-09" db="EMBL/GenBank/DDBJ databases">
        <authorList>
            <person name="Mural R.J."/>
            <person name="Li P.W."/>
            <person name="Adams M.D."/>
            <person name="Amanatides P.G."/>
            <person name="Baden-Tillson H."/>
            <person name="Barnstead M."/>
            <person name="Chin S.H."/>
            <person name="Dew I."/>
            <person name="Evans C.A."/>
            <person name="Ferriera S."/>
            <person name="Flanigan M."/>
            <person name="Fosler C."/>
            <person name="Glodek A."/>
            <person name="Gu Z."/>
            <person name="Holt R.A."/>
            <person name="Jennings D."/>
            <person name="Kraft C.L."/>
            <person name="Lu F."/>
            <person name="Nguyen T."/>
            <person name="Nusskern D.R."/>
            <person name="Pfannkoch C.M."/>
            <person name="Sitter C."/>
            <person name="Sutton G.G."/>
            <person name="Venter J.C."/>
            <person name="Wang Z."/>
            <person name="Woodage T."/>
            <person name="Zheng X.H."/>
            <person name="Zhong F."/>
        </authorList>
    </citation>
    <scope>NUCLEOTIDE SEQUENCE [LARGE SCALE GENOMIC DNA]</scope>
    <source>
        <strain>BN</strain>
        <strain evidence="3">Sprague-Dawley</strain>
    </source>
</reference>
<proteinExistence type="predicted"/>